<keyword evidence="3" id="KW-1185">Reference proteome</keyword>
<dbReference type="AlphaFoldDB" id="A0AA38HHF9"/>
<dbReference type="EMBL" id="JAKWFO010000001">
    <property type="protein sequence ID" value="KAI9639746.1"/>
    <property type="molecule type" value="Genomic_DNA"/>
</dbReference>
<sequence>MASTAQTPIELHPPASSHPSLLVAPAGHFDGSWFMGSWGVAWSTLPMWKGKKDVVIKYESPSADYSSFDSTVFSRKESAAADSSPSTVRGRETLTKGGPNAATYDWQGKSWLFFVHSHWEVLGYGKEEETGLEWAVTFFSKTMFTPAGLDIYIRNSPTAPKPAAADLTVRADLVRRIAAALGQVEGVSDLAKGGFEVPGIV</sequence>
<dbReference type="Proteomes" id="UP001164286">
    <property type="component" value="Unassembled WGS sequence"/>
</dbReference>
<dbReference type="RefSeq" id="XP_052949523.1">
    <property type="nucleotide sequence ID" value="XM_053090933.1"/>
</dbReference>
<proteinExistence type="predicted"/>
<evidence type="ECO:0000313" key="3">
    <source>
        <dbReference type="Proteomes" id="UP001164286"/>
    </source>
</evidence>
<comment type="caution">
    <text evidence="2">The sequence shown here is derived from an EMBL/GenBank/DDBJ whole genome shotgun (WGS) entry which is preliminary data.</text>
</comment>
<dbReference type="GeneID" id="77730138"/>
<name>A0AA38HHF9_9TREE</name>
<gene>
    <name evidence="2" type="ORF">MKK02DRAFT_40071</name>
</gene>
<evidence type="ECO:0000313" key="2">
    <source>
        <dbReference type="EMBL" id="KAI9639746.1"/>
    </source>
</evidence>
<feature type="region of interest" description="Disordered" evidence="1">
    <location>
        <begin position="79"/>
        <end position="98"/>
    </location>
</feature>
<accession>A0AA38HHF9</accession>
<reference evidence="2" key="1">
    <citation type="journal article" date="2022" name="G3 (Bethesda)">
        <title>High quality genome of the basidiomycete yeast Dioszegia hungarica PDD-24b-2 isolated from cloud water.</title>
        <authorList>
            <person name="Jarrige D."/>
            <person name="Haridas S."/>
            <person name="Bleykasten-Grosshans C."/>
            <person name="Joly M."/>
            <person name="Nadalig T."/>
            <person name="Sancelme M."/>
            <person name="Vuilleumier S."/>
            <person name="Grigoriev I.V."/>
            <person name="Amato P."/>
            <person name="Bringel F."/>
        </authorList>
    </citation>
    <scope>NUCLEOTIDE SEQUENCE</scope>
    <source>
        <strain evidence="2">PDD-24b-2</strain>
    </source>
</reference>
<evidence type="ECO:0000256" key="1">
    <source>
        <dbReference type="SAM" id="MobiDB-lite"/>
    </source>
</evidence>
<protein>
    <submittedName>
        <fullName evidence="2">Uncharacterized protein</fullName>
    </submittedName>
</protein>
<organism evidence="2 3">
    <name type="scientific">Dioszegia hungarica</name>
    <dbReference type="NCBI Taxonomy" id="4972"/>
    <lineage>
        <taxon>Eukaryota</taxon>
        <taxon>Fungi</taxon>
        <taxon>Dikarya</taxon>
        <taxon>Basidiomycota</taxon>
        <taxon>Agaricomycotina</taxon>
        <taxon>Tremellomycetes</taxon>
        <taxon>Tremellales</taxon>
        <taxon>Bulleribasidiaceae</taxon>
        <taxon>Dioszegia</taxon>
    </lineage>
</organism>